<feature type="signal peptide" evidence="1">
    <location>
        <begin position="1"/>
        <end position="19"/>
    </location>
</feature>
<keyword evidence="1" id="KW-0732">Signal</keyword>
<gene>
    <name evidence="2" type="ORF">AAES_89958</name>
</gene>
<evidence type="ECO:0000256" key="1">
    <source>
        <dbReference type="SAM" id="SignalP"/>
    </source>
</evidence>
<dbReference type="InterPro" id="IPR008919">
    <property type="entry name" value="Retrov_capsid_N"/>
</dbReference>
<dbReference type="EMBL" id="LMAW01002508">
    <property type="protein sequence ID" value="KQK80769.1"/>
    <property type="molecule type" value="Genomic_DNA"/>
</dbReference>
<sequence length="184" mass="20786">MKTIFLTRALLILRKSLLSDHLKPAGGNVLIALDNAETPEHINEEPVHIPQTAVAAPEVLMPDNFDADLDSPFDPVPVDLEKEPDLYPPDPHDKWATIKGEVRWVGDADVLCAFPVVYVPDQNPQWEGVLYALIKDIRRTVHGGCLQSLLSLAMSWTDEWKNLMPQLYELTVNEQNEIEEKKNK</sequence>
<dbReference type="GO" id="GO:0016032">
    <property type="term" value="P:viral process"/>
    <property type="evidence" value="ECO:0007669"/>
    <property type="project" value="InterPro"/>
</dbReference>
<dbReference type="Gene3D" id="1.10.375.10">
    <property type="entry name" value="Human Immunodeficiency Virus Type 1 Capsid Protein"/>
    <property type="match status" value="1"/>
</dbReference>
<evidence type="ECO:0000313" key="3">
    <source>
        <dbReference type="Proteomes" id="UP000051836"/>
    </source>
</evidence>
<evidence type="ECO:0000313" key="2">
    <source>
        <dbReference type="EMBL" id="KQK80769.1"/>
    </source>
</evidence>
<proteinExistence type="predicted"/>
<protein>
    <submittedName>
        <fullName evidence="2">Uncharacterized protein</fullName>
    </submittedName>
</protein>
<dbReference type="Proteomes" id="UP000051836">
    <property type="component" value="Unassembled WGS sequence"/>
</dbReference>
<dbReference type="STRING" id="12930.A0A0Q3R5U3"/>
<dbReference type="SUPFAM" id="SSF47943">
    <property type="entry name" value="Retrovirus capsid protein, N-terminal core domain"/>
    <property type="match status" value="1"/>
</dbReference>
<accession>A0A0Q3R5U3</accession>
<comment type="caution">
    <text evidence="2">The sequence shown here is derived from an EMBL/GenBank/DDBJ whole genome shotgun (WGS) entry which is preliminary data.</text>
</comment>
<dbReference type="AlphaFoldDB" id="A0A0Q3R5U3"/>
<name>A0A0Q3R5U3_AMAAE</name>
<reference evidence="2 3" key="1">
    <citation type="submission" date="2015-10" db="EMBL/GenBank/DDBJ databases">
        <authorList>
            <person name="Gilbert D.G."/>
        </authorList>
    </citation>
    <scope>NUCLEOTIDE SEQUENCE [LARGE SCALE GENOMIC DNA]</scope>
    <source>
        <strain evidence="2">FVVF132</strain>
    </source>
</reference>
<feature type="chain" id="PRO_5006207029" evidence="1">
    <location>
        <begin position="20"/>
        <end position="184"/>
    </location>
</feature>
<keyword evidence="3" id="KW-1185">Reference proteome</keyword>
<organism evidence="2 3">
    <name type="scientific">Amazona aestiva</name>
    <name type="common">Blue-fronted Amazon parrot</name>
    <dbReference type="NCBI Taxonomy" id="12930"/>
    <lineage>
        <taxon>Eukaryota</taxon>
        <taxon>Metazoa</taxon>
        <taxon>Chordata</taxon>
        <taxon>Craniata</taxon>
        <taxon>Vertebrata</taxon>
        <taxon>Euteleostomi</taxon>
        <taxon>Archelosauria</taxon>
        <taxon>Archosauria</taxon>
        <taxon>Dinosauria</taxon>
        <taxon>Saurischia</taxon>
        <taxon>Theropoda</taxon>
        <taxon>Coelurosauria</taxon>
        <taxon>Aves</taxon>
        <taxon>Neognathae</taxon>
        <taxon>Neoaves</taxon>
        <taxon>Telluraves</taxon>
        <taxon>Australaves</taxon>
        <taxon>Psittaciformes</taxon>
        <taxon>Psittacidae</taxon>
        <taxon>Amazona</taxon>
    </lineage>
</organism>